<proteinExistence type="predicted"/>
<feature type="compositionally biased region" description="Polar residues" evidence="1">
    <location>
        <begin position="35"/>
        <end position="44"/>
    </location>
</feature>
<evidence type="ECO:0000313" key="3">
    <source>
        <dbReference type="Proteomes" id="UP000812961"/>
    </source>
</evidence>
<name>A0ABS7GK93_9BACT</name>
<dbReference type="EMBL" id="JAICCF010000006">
    <property type="protein sequence ID" value="MBW8688148.1"/>
    <property type="molecule type" value="Genomic_DNA"/>
</dbReference>
<gene>
    <name evidence="2" type="ORF">K1Y79_27675</name>
</gene>
<comment type="caution">
    <text evidence="2">The sequence shown here is derived from an EMBL/GenBank/DDBJ whole genome shotgun (WGS) entry which is preliminary data.</text>
</comment>
<evidence type="ECO:0000313" key="2">
    <source>
        <dbReference type="EMBL" id="MBW8688148.1"/>
    </source>
</evidence>
<evidence type="ECO:0000256" key="1">
    <source>
        <dbReference type="SAM" id="MobiDB-lite"/>
    </source>
</evidence>
<feature type="region of interest" description="Disordered" evidence="1">
    <location>
        <begin position="35"/>
        <end position="55"/>
    </location>
</feature>
<protein>
    <submittedName>
        <fullName evidence="2">Uncharacterized protein</fullName>
    </submittedName>
</protein>
<organism evidence="2 3">
    <name type="scientific">Chitinophaga rhizophila</name>
    <dbReference type="NCBI Taxonomy" id="2866212"/>
    <lineage>
        <taxon>Bacteria</taxon>
        <taxon>Pseudomonadati</taxon>
        <taxon>Bacteroidota</taxon>
        <taxon>Chitinophagia</taxon>
        <taxon>Chitinophagales</taxon>
        <taxon>Chitinophagaceae</taxon>
        <taxon>Chitinophaga</taxon>
    </lineage>
</organism>
<dbReference type="Proteomes" id="UP000812961">
    <property type="component" value="Unassembled WGS sequence"/>
</dbReference>
<reference evidence="2 3" key="1">
    <citation type="submission" date="2021-08" db="EMBL/GenBank/DDBJ databases">
        <title>The genome sequence of Chitinophaga sp. B61.</title>
        <authorList>
            <person name="Zhang X."/>
        </authorList>
    </citation>
    <scope>NUCLEOTIDE SEQUENCE [LARGE SCALE GENOMIC DNA]</scope>
    <source>
        <strain evidence="2 3">B61</strain>
    </source>
</reference>
<dbReference type="RefSeq" id="WP_220253468.1">
    <property type="nucleotide sequence ID" value="NZ_JAICCF010000006.1"/>
</dbReference>
<accession>A0ABS7GK93</accession>
<sequence>MDTSWLAQHLERIDKRIVRKIITTATKGQQLPVTIRPASSTSGPNKFAAKNKALR</sequence>
<keyword evidence="3" id="KW-1185">Reference proteome</keyword>